<evidence type="ECO:0000256" key="1">
    <source>
        <dbReference type="SAM" id="MobiDB-lite"/>
    </source>
</evidence>
<name>A0A643C7Z6_BALPH</name>
<feature type="region of interest" description="Disordered" evidence="1">
    <location>
        <begin position="243"/>
        <end position="264"/>
    </location>
</feature>
<comment type="caution">
    <text evidence="2">The sequence shown here is derived from an EMBL/GenBank/DDBJ whole genome shotgun (WGS) entry which is preliminary data.</text>
</comment>
<dbReference type="EMBL" id="SGJD01002218">
    <property type="protein sequence ID" value="KAB0396244.1"/>
    <property type="molecule type" value="Genomic_DNA"/>
</dbReference>
<feature type="compositionally biased region" description="Low complexity" evidence="1">
    <location>
        <begin position="70"/>
        <end position="81"/>
    </location>
</feature>
<evidence type="ECO:0000313" key="2">
    <source>
        <dbReference type="EMBL" id="KAB0396244.1"/>
    </source>
</evidence>
<protein>
    <submittedName>
        <fullName evidence="2">Uncharacterized protein</fullName>
    </submittedName>
</protein>
<dbReference type="Proteomes" id="UP000437017">
    <property type="component" value="Unassembled WGS sequence"/>
</dbReference>
<gene>
    <name evidence="2" type="ORF">E2I00_007204</name>
</gene>
<evidence type="ECO:0000313" key="3">
    <source>
        <dbReference type="Proteomes" id="UP000437017"/>
    </source>
</evidence>
<dbReference type="AlphaFoldDB" id="A0A643C7Z6"/>
<feature type="region of interest" description="Disordered" evidence="1">
    <location>
        <begin position="65"/>
        <end position="100"/>
    </location>
</feature>
<reference evidence="2 3" key="1">
    <citation type="journal article" date="2019" name="PLoS ONE">
        <title>Genomic analyses reveal an absence of contemporary introgressive admixture between fin whales and blue whales, despite known hybrids.</title>
        <authorList>
            <person name="Westbury M.V."/>
            <person name="Petersen B."/>
            <person name="Lorenzen E.D."/>
        </authorList>
    </citation>
    <scope>NUCLEOTIDE SEQUENCE [LARGE SCALE GENOMIC DNA]</scope>
    <source>
        <strain evidence="2">FinWhale-01</strain>
    </source>
</reference>
<organism evidence="2 3">
    <name type="scientific">Balaenoptera physalus</name>
    <name type="common">Fin whale</name>
    <name type="synonym">Balaena physalus</name>
    <dbReference type="NCBI Taxonomy" id="9770"/>
    <lineage>
        <taxon>Eukaryota</taxon>
        <taxon>Metazoa</taxon>
        <taxon>Chordata</taxon>
        <taxon>Craniata</taxon>
        <taxon>Vertebrata</taxon>
        <taxon>Euteleostomi</taxon>
        <taxon>Mammalia</taxon>
        <taxon>Eutheria</taxon>
        <taxon>Laurasiatheria</taxon>
        <taxon>Artiodactyla</taxon>
        <taxon>Whippomorpha</taxon>
        <taxon>Cetacea</taxon>
        <taxon>Mysticeti</taxon>
        <taxon>Balaenopteridae</taxon>
        <taxon>Balaenoptera</taxon>
    </lineage>
</organism>
<feature type="region of interest" description="Disordered" evidence="1">
    <location>
        <begin position="1"/>
        <end position="23"/>
    </location>
</feature>
<keyword evidence="3" id="KW-1185">Reference proteome</keyword>
<sequence length="264" mass="28417">MQDETVNRTGSLGKFDTCSRSQPGDTGFSFTLSCTEQIAAAAWATSASAGLAALSCRDSVTSALNQRQTAAPAPRGDPGAPKRLSPPAGRAAPPEVVPGRGLRVRPRVALGRREDRRLYGARRPALLGAEGLGKPRVGERGSGRCPGRSLSALDLAIARPQHREQSLLPQDERLQVCYRIVWSHSKASSTLNLLPKRAREHDFNLAETCSLIRESLRKPPLRLDSKPQRKENGHMKIQKCADATQALSGRPVAGQPRAVTTPVV</sequence>
<proteinExistence type="predicted"/>
<accession>A0A643C7Z6</accession>